<dbReference type="EMBL" id="BAAAOG010000004">
    <property type="protein sequence ID" value="GAA1961814.1"/>
    <property type="molecule type" value="Genomic_DNA"/>
</dbReference>
<comment type="caution">
    <text evidence="1">The sequence shown here is derived from an EMBL/GenBank/DDBJ whole genome shotgun (WGS) entry which is preliminary data.</text>
</comment>
<evidence type="ECO:0000313" key="1">
    <source>
        <dbReference type="EMBL" id="GAA1961814.1"/>
    </source>
</evidence>
<sequence length="212" mass="23322">MRKCSAVRHNEGVKVDVKTIDEREMTYESATQQVGSALRIAPAFIARRDDDAIGVRTELRCEYIAWEGRYVIRRVTNEALQESAELNHSLVAKVRMQAIVQAAAPHCIFLTLDEESDPDARWISADALSSAEGRLLPPALAQAVVRRGGTEARMEAIEMLYGTAALSSQPPAKLIQKELGIPHRTASQWIIDARKAGRLEGMNYNAARPAGA</sequence>
<keyword evidence="2" id="KW-1185">Reference proteome</keyword>
<name>A0ABN2R157_9MICO</name>
<protein>
    <submittedName>
        <fullName evidence="1">Uncharacterized protein</fullName>
    </submittedName>
</protein>
<dbReference type="Proteomes" id="UP001499933">
    <property type="component" value="Unassembled WGS sequence"/>
</dbReference>
<proteinExistence type="predicted"/>
<gene>
    <name evidence="1" type="ORF">GCM10009776_25640</name>
</gene>
<accession>A0ABN2R157</accession>
<reference evidence="1 2" key="1">
    <citation type="journal article" date="2019" name="Int. J. Syst. Evol. Microbiol.">
        <title>The Global Catalogue of Microorganisms (GCM) 10K type strain sequencing project: providing services to taxonomists for standard genome sequencing and annotation.</title>
        <authorList>
            <consortium name="The Broad Institute Genomics Platform"/>
            <consortium name="The Broad Institute Genome Sequencing Center for Infectious Disease"/>
            <person name="Wu L."/>
            <person name="Ma J."/>
        </authorList>
    </citation>
    <scope>NUCLEOTIDE SEQUENCE [LARGE SCALE GENOMIC DNA]</scope>
    <source>
        <strain evidence="1 2">JCM 14901</strain>
    </source>
</reference>
<organism evidence="1 2">
    <name type="scientific">Microbacterium deminutum</name>
    <dbReference type="NCBI Taxonomy" id="344164"/>
    <lineage>
        <taxon>Bacteria</taxon>
        <taxon>Bacillati</taxon>
        <taxon>Actinomycetota</taxon>
        <taxon>Actinomycetes</taxon>
        <taxon>Micrococcales</taxon>
        <taxon>Microbacteriaceae</taxon>
        <taxon>Microbacterium</taxon>
    </lineage>
</organism>
<evidence type="ECO:0000313" key="2">
    <source>
        <dbReference type="Proteomes" id="UP001499933"/>
    </source>
</evidence>